<keyword evidence="1" id="KW-0235">DNA replication</keyword>
<comment type="caution">
    <text evidence="5">The sequence shown here is derived from an EMBL/GenBank/DDBJ whole genome shotgun (WGS) entry which is preliminary data.</text>
</comment>
<evidence type="ECO:0000313" key="5">
    <source>
        <dbReference type="EMBL" id="ELZ89990.1"/>
    </source>
</evidence>
<evidence type="ECO:0000259" key="4">
    <source>
        <dbReference type="Pfam" id="PF13401"/>
    </source>
</evidence>
<organism evidence="5 6">
    <name type="scientific">Haloferax sulfurifontis ATCC BAA-897</name>
    <dbReference type="NCBI Taxonomy" id="662480"/>
    <lineage>
        <taxon>Archaea</taxon>
        <taxon>Methanobacteriati</taxon>
        <taxon>Methanobacteriota</taxon>
        <taxon>Stenosarchaea group</taxon>
        <taxon>Halobacteria</taxon>
        <taxon>Halobacteriales</taxon>
        <taxon>Haloferacaceae</taxon>
        <taxon>Haloferax</taxon>
    </lineage>
</organism>
<sequence>MDGASGQSVIITGLTGAGKTVTAKYVRNQLTEAVPTVQAIHLNCWWSHTQFRALYLILDNFGLATDIHRGSTLHDELISRLEAYDKRS</sequence>
<dbReference type="Proteomes" id="UP000011508">
    <property type="component" value="Unassembled WGS sequence"/>
</dbReference>
<dbReference type="RefSeq" id="WP_007275782.1">
    <property type="nucleotide sequence ID" value="NZ_AOLM01000024.1"/>
</dbReference>
<feature type="domain" description="ORC1/DEAH AAA+ ATPase" evidence="4">
    <location>
        <begin position="6"/>
        <end position="84"/>
    </location>
</feature>
<name>M0HZK6_9EURY</name>
<dbReference type="InterPro" id="IPR027417">
    <property type="entry name" value="P-loop_NTPase"/>
</dbReference>
<proteinExistence type="predicted"/>
<evidence type="ECO:0000256" key="1">
    <source>
        <dbReference type="ARBA" id="ARBA00022705"/>
    </source>
</evidence>
<accession>M0HZK6</accession>
<dbReference type="EMBL" id="AOLM01000024">
    <property type="protein sequence ID" value="ELZ89990.1"/>
    <property type="molecule type" value="Genomic_DNA"/>
</dbReference>
<dbReference type="Gene3D" id="3.40.50.300">
    <property type="entry name" value="P-loop containing nucleotide triphosphate hydrolases"/>
    <property type="match status" value="1"/>
</dbReference>
<dbReference type="GO" id="GO:0016887">
    <property type="term" value="F:ATP hydrolysis activity"/>
    <property type="evidence" value="ECO:0007669"/>
    <property type="project" value="InterPro"/>
</dbReference>
<gene>
    <name evidence="5" type="ORF">C441_14991</name>
</gene>
<protein>
    <submittedName>
        <fullName evidence="5">Orc1/cdc6 family replication initiation protein</fullName>
    </submittedName>
</protein>
<dbReference type="InterPro" id="IPR049945">
    <property type="entry name" value="AAA_22"/>
</dbReference>
<dbReference type="PATRIC" id="fig|662480.6.peg.2990"/>
<keyword evidence="2" id="KW-0547">Nucleotide-binding</keyword>
<evidence type="ECO:0000256" key="2">
    <source>
        <dbReference type="ARBA" id="ARBA00022741"/>
    </source>
</evidence>
<dbReference type="GO" id="GO:0006260">
    <property type="term" value="P:DNA replication"/>
    <property type="evidence" value="ECO:0007669"/>
    <property type="project" value="UniProtKB-KW"/>
</dbReference>
<dbReference type="AlphaFoldDB" id="M0HZK6"/>
<reference evidence="5 6" key="1">
    <citation type="journal article" date="2014" name="PLoS Genet.">
        <title>Phylogenetically driven sequencing of extremely halophilic archaea reveals strategies for static and dynamic osmo-response.</title>
        <authorList>
            <person name="Becker E.A."/>
            <person name="Seitzer P.M."/>
            <person name="Tritt A."/>
            <person name="Larsen D."/>
            <person name="Krusor M."/>
            <person name="Yao A.I."/>
            <person name="Wu D."/>
            <person name="Madern D."/>
            <person name="Eisen J.A."/>
            <person name="Darling A.E."/>
            <person name="Facciotti M.T."/>
        </authorList>
    </citation>
    <scope>NUCLEOTIDE SEQUENCE [LARGE SCALE GENOMIC DNA]</scope>
    <source>
        <strain evidence="5 6">ATCC BAA-897</strain>
    </source>
</reference>
<evidence type="ECO:0000313" key="6">
    <source>
        <dbReference type="Proteomes" id="UP000011508"/>
    </source>
</evidence>
<dbReference type="GO" id="GO:0005524">
    <property type="term" value="F:ATP binding"/>
    <property type="evidence" value="ECO:0007669"/>
    <property type="project" value="UniProtKB-KW"/>
</dbReference>
<evidence type="ECO:0000256" key="3">
    <source>
        <dbReference type="ARBA" id="ARBA00022840"/>
    </source>
</evidence>
<keyword evidence="3" id="KW-0067">ATP-binding</keyword>
<dbReference type="SUPFAM" id="SSF52540">
    <property type="entry name" value="P-loop containing nucleoside triphosphate hydrolases"/>
    <property type="match status" value="1"/>
</dbReference>
<dbReference type="OrthoDB" id="270161at2157"/>
<keyword evidence="6" id="KW-1185">Reference proteome</keyword>
<dbReference type="Pfam" id="PF13401">
    <property type="entry name" value="AAA_22"/>
    <property type="match status" value="1"/>
</dbReference>